<sequence length="67" mass="7843">MQIYSDYFPLNIIPLLRFLCKKRSPLFPNNNCSNQQQGRIGNRKFFKPPCQKCGLRNHSAKWASKSL</sequence>
<gene>
    <name evidence="1" type="ORF">SVIM_LOCUS321315</name>
</gene>
<organism evidence="1">
    <name type="scientific">Salix viminalis</name>
    <name type="common">Common osier</name>
    <name type="synonym">Basket willow</name>
    <dbReference type="NCBI Taxonomy" id="40686"/>
    <lineage>
        <taxon>Eukaryota</taxon>
        <taxon>Viridiplantae</taxon>
        <taxon>Streptophyta</taxon>
        <taxon>Embryophyta</taxon>
        <taxon>Tracheophyta</taxon>
        <taxon>Spermatophyta</taxon>
        <taxon>Magnoliopsida</taxon>
        <taxon>eudicotyledons</taxon>
        <taxon>Gunneridae</taxon>
        <taxon>Pentapetalae</taxon>
        <taxon>rosids</taxon>
        <taxon>fabids</taxon>
        <taxon>Malpighiales</taxon>
        <taxon>Salicaceae</taxon>
        <taxon>Saliceae</taxon>
        <taxon>Salix</taxon>
    </lineage>
</organism>
<protein>
    <submittedName>
        <fullName evidence="1">Uncharacterized protein</fullName>
    </submittedName>
</protein>
<accession>A0A6N2M7U5</accession>
<reference evidence="1" key="1">
    <citation type="submission" date="2019-03" db="EMBL/GenBank/DDBJ databases">
        <authorList>
            <person name="Mank J."/>
            <person name="Almeida P."/>
        </authorList>
    </citation>
    <scope>NUCLEOTIDE SEQUENCE</scope>
    <source>
        <strain evidence="1">78183</strain>
    </source>
</reference>
<dbReference type="AlphaFoldDB" id="A0A6N2M7U5"/>
<proteinExistence type="predicted"/>
<dbReference type="EMBL" id="CAADRP010001707">
    <property type="protein sequence ID" value="VFU48815.1"/>
    <property type="molecule type" value="Genomic_DNA"/>
</dbReference>
<name>A0A6N2M7U5_SALVM</name>
<evidence type="ECO:0000313" key="1">
    <source>
        <dbReference type="EMBL" id="VFU48815.1"/>
    </source>
</evidence>